<dbReference type="CDD" id="cd22744">
    <property type="entry name" value="OTU"/>
    <property type="match status" value="1"/>
</dbReference>
<feature type="region of interest" description="Disordered" evidence="1">
    <location>
        <begin position="475"/>
        <end position="504"/>
    </location>
</feature>
<protein>
    <recommendedName>
        <fullName evidence="6">Ubiquitin thioesterase OTU1</fullName>
    </recommendedName>
</protein>
<feature type="domain" description="OTU" evidence="2">
    <location>
        <begin position="954"/>
        <end position="1054"/>
    </location>
</feature>
<comment type="caution">
    <text evidence="4">The sequence shown here is derived from an EMBL/GenBank/DDBJ whole genome shotgun (WGS) entry which is preliminary data.</text>
</comment>
<evidence type="ECO:0000259" key="3">
    <source>
        <dbReference type="PROSITE" id="PS50994"/>
    </source>
</evidence>
<evidence type="ECO:0000313" key="4">
    <source>
        <dbReference type="EMBL" id="CAK0837823.1"/>
    </source>
</evidence>
<feature type="compositionally biased region" description="Low complexity" evidence="1">
    <location>
        <begin position="188"/>
        <end position="206"/>
    </location>
</feature>
<dbReference type="PROSITE" id="PS50994">
    <property type="entry name" value="INTEGRASE"/>
    <property type="match status" value="1"/>
</dbReference>
<accession>A0ABN9SYX5</accession>
<feature type="region of interest" description="Disordered" evidence="1">
    <location>
        <begin position="188"/>
        <end position="209"/>
    </location>
</feature>
<name>A0ABN9SYX5_9DINO</name>
<dbReference type="SUPFAM" id="SSF53098">
    <property type="entry name" value="Ribonuclease H-like"/>
    <property type="match status" value="1"/>
</dbReference>
<sequence>MAASFPTDSFNRAVDGARRFVGAFGPQSSFTLRFLTQQLPGPIRKSHGETPHLFVRPHGGNIIMLDADVDVLPDGHAECLAMAPVVVVATSGWECPNRQHWYVMDPTGLRGGEGRNVTLTLQRTLGTDPNSTAEGQLGRMLGSLNAKPHKQCTAQLVSVSRAFFNAARFYSLTAKLTPRLAVDGAGAASAQMPRAPAQRRAPSLASDASSMDWKDCCDFWERPPHATLQYCMSAAAPPPPRAPAAAAAPWPAAAPRPAAGPLPRANVARSPPLAAPAQAAVAPSRSSDSPAPRAPAPLAPPSPPPVAAPARATGLLAGSGHASRAAAPAPVAQPPLAAPAPEPLRRSGLERAAAAPNPPGRSGHARGAADSAPATPLALAASAPAADPPRFWATASLLDDAAQACAPGMFKRVDCEICKTKEHFSNTQLKYKHKKGTECAEKARPIKGVARDGRKRALKPCSSCYAELGKQSFTRPQRLSKDDESRTCKGCAAQPSAPREPADKVDEDVFDSRAEALRFILTSATTLQSVDLRTNNAARMLHGRAPVKNIEPAGGLGVDEKLALLKKAHEEDLQHSGGADGLRRALVDAMGGWTYLGLDAAFYVARCVACRRSTSRGARVADAPLRHLPGKLEVLNVVWMDLKAMPATDDGAAWTLLVLVDFASGKMWTKDFDAAPAETDAASLSGAQSFLMDWVMSVVKHAPTVWWSDSGGQFKSEINAMVENAFGTVSAFIPPGHPAPNGLTERMNAVLGRLASSRAKLQSVTTALNNACRGRHSCPPEVLHRMLLPRRSTLTHQAVRQHMQAQEAAGAEIDRDSFLAAYTDMVEQMKVDGAQELIDDHASQVGTLRDAISCRQLRIDIGNRLQWSRNSSNKGMIFYTGDLNIHDKYEDGSFEIVGVAVQLLEVRRRGGDAGQADGAPRTIHRDSARLAIVDISGSQGDPAKPRPQTTARLPTVIKIPDDGHCLFSAVAYGAKGIKGEVPSDQRLSATGQAHRKEVAAWIDTHREEYLDDVSVEDVLRVELEDDPHMKADAAWPEISQIIRTPRYFGSGVAM</sequence>
<dbReference type="InterPro" id="IPR001584">
    <property type="entry name" value="Integrase_cat-core"/>
</dbReference>
<feature type="domain" description="Integrase catalytic" evidence="3">
    <location>
        <begin position="625"/>
        <end position="751"/>
    </location>
</feature>
<feature type="compositionally biased region" description="Pro residues" evidence="1">
    <location>
        <begin position="331"/>
        <end position="342"/>
    </location>
</feature>
<gene>
    <name evidence="4" type="ORF">PCOR1329_LOCUS33919</name>
</gene>
<feature type="compositionally biased region" description="Low complexity" evidence="1">
    <location>
        <begin position="261"/>
        <end position="291"/>
    </location>
</feature>
<dbReference type="InterPro" id="IPR036397">
    <property type="entry name" value="RNaseH_sf"/>
</dbReference>
<evidence type="ECO:0000313" key="5">
    <source>
        <dbReference type="Proteomes" id="UP001189429"/>
    </source>
</evidence>
<dbReference type="InterPro" id="IPR003323">
    <property type="entry name" value="OTU_dom"/>
</dbReference>
<dbReference type="InterPro" id="IPR012337">
    <property type="entry name" value="RNaseH-like_sf"/>
</dbReference>
<dbReference type="Proteomes" id="UP001189429">
    <property type="component" value="Unassembled WGS sequence"/>
</dbReference>
<dbReference type="Gene3D" id="3.30.420.10">
    <property type="entry name" value="Ribonuclease H-like superfamily/Ribonuclease H"/>
    <property type="match status" value="1"/>
</dbReference>
<evidence type="ECO:0000259" key="2">
    <source>
        <dbReference type="PROSITE" id="PS50802"/>
    </source>
</evidence>
<evidence type="ECO:0008006" key="6">
    <source>
        <dbReference type="Google" id="ProtNLM"/>
    </source>
</evidence>
<feature type="region of interest" description="Disordered" evidence="1">
    <location>
        <begin position="241"/>
        <end position="373"/>
    </location>
</feature>
<feature type="compositionally biased region" description="Pro residues" evidence="1">
    <location>
        <begin position="292"/>
        <end position="307"/>
    </location>
</feature>
<dbReference type="Gene3D" id="3.90.70.80">
    <property type="match status" value="1"/>
</dbReference>
<feature type="compositionally biased region" description="Low complexity" evidence="1">
    <location>
        <begin position="308"/>
        <end position="330"/>
    </location>
</feature>
<reference evidence="4" key="1">
    <citation type="submission" date="2023-10" db="EMBL/GenBank/DDBJ databases">
        <authorList>
            <person name="Chen Y."/>
            <person name="Shah S."/>
            <person name="Dougan E. K."/>
            <person name="Thang M."/>
            <person name="Chan C."/>
        </authorList>
    </citation>
    <scope>NUCLEOTIDE SEQUENCE [LARGE SCALE GENOMIC DNA]</scope>
</reference>
<dbReference type="EMBL" id="CAUYUJ010014178">
    <property type="protein sequence ID" value="CAK0837823.1"/>
    <property type="molecule type" value="Genomic_DNA"/>
</dbReference>
<evidence type="ECO:0000256" key="1">
    <source>
        <dbReference type="SAM" id="MobiDB-lite"/>
    </source>
</evidence>
<keyword evidence="5" id="KW-1185">Reference proteome</keyword>
<dbReference type="PROSITE" id="PS50802">
    <property type="entry name" value="OTU"/>
    <property type="match status" value="1"/>
</dbReference>
<proteinExistence type="predicted"/>
<organism evidence="4 5">
    <name type="scientific">Prorocentrum cordatum</name>
    <dbReference type="NCBI Taxonomy" id="2364126"/>
    <lineage>
        <taxon>Eukaryota</taxon>
        <taxon>Sar</taxon>
        <taxon>Alveolata</taxon>
        <taxon>Dinophyceae</taxon>
        <taxon>Prorocentrales</taxon>
        <taxon>Prorocentraceae</taxon>
        <taxon>Prorocentrum</taxon>
    </lineage>
</organism>